<dbReference type="EMBL" id="KZ305039">
    <property type="protein sequence ID" value="PIA41508.1"/>
    <property type="molecule type" value="Genomic_DNA"/>
</dbReference>
<accession>A0A2G5DDA5</accession>
<reference evidence="1 2" key="1">
    <citation type="submission" date="2017-09" db="EMBL/GenBank/DDBJ databases">
        <title>WGS assembly of Aquilegia coerulea Goldsmith.</title>
        <authorList>
            <person name="Hodges S."/>
            <person name="Kramer E."/>
            <person name="Nordborg M."/>
            <person name="Tomkins J."/>
            <person name="Borevitz J."/>
            <person name="Derieg N."/>
            <person name="Yan J."/>
            <person name="Mihaltcheva S."/>
            <person name="Hayes R.D."/>
            <person name="Rokhsar D."/>
        </authorList>
    </citation>
    <scope>NUCLEOTIDE SEQUENCE [LARGE SCALE GENOMIC DNA]</scope>
    <source>
        <strain evidence="2">cv. Goldsmith</strain>
    </source>
</reference>
<evidence type="ECO:0000313" key="2">
    <source>
        <dbReference type="Proteomes" id="UP000230069"/>
    </source>
</evidence>
<dbReference type="InParanoid" id="A0A2G5DDA5"/>
<keyword evidence="2" id="KW-1185">Reference proteome</keyword>
<protein>
    <submittedName>
        <fullName evidence="1">Uncharacterized protein</fullName>
    </submittedName>
</protein>
<dbReference type="Proteomes" id="UP000230069">
    <property type="component" value="Unassembled WGS sequence"/>
</dbReference>
<evidence type="ECO:0000313" key="1">
    <source>
        <dbReference type="EMBL" id="PIA41508.1"/>
    </source>
</evidence>
<gene>
    <name evidence="1" type="ORF">AQUCO_02200141v1</name>
</gene>
<organism evidence="1 2">
    <name type="scientific">Aquilegia coerulea</name>
    <name type="common">Rocky mountain columbine</name>
    <dbReference type="NCBI Taxonomy" id="218851"/>
    <lineage>
        <taxon>Eukaryota</taxon>
        <taxon>Viridiplantae</taxon>
        <taxon>Streptophyta</taxon>
        <taxon>Embryophyta</taxon>
        <taxon>Tracheophyta</taxon>
        <taxon>Spermatophyta</taxon>
        <taxon>Magnoliopsida</taxon>
        <taxon>Ranunculales</taxon>
        <taxon>Ranunculaceae</taxon>
        <taxon>Thalictroideae</taxon>
        <taxon>Aquilegia</taxon>
    </lineage>
</organism>
<name>A0A2G5DDA5_AQUCA</name>
<proteinExistence type="predicted"/>
<dbReference type="AlphaFoldDB" id="A0A2G5DDA5"/>
<sequence>MSYTKLKIFLKQFLHNILSLFRFRQHKFDVNIHITLLLFFVFEVRANLFNLPFTNGSLVKAVCRKFIAFVLCYC</sequence>